<gene>
    <name evidence="1" type="ORF">SPELUC_LOCUS13738</name>
</gene>
<accession>A0ACA9QA90</accession>
<feature type="non-terminal residue" evidence="1">
    <location>
        <position position="77"/>
    </location>
</feature>
<proteinExistence type="predicted"/>
<evidence type="ECO:0000313" key="1">
    <source>
        <dbReference type="EMBL" id="CAG8740184.1"/>
    </source>
</evidence>
<dbReference type="Proteomes" id="UP000789366">
    <property type="component" value="Unassembled WGS sequence"/>
</dbReference>
<keyword evidence="2" id="KW-1185">Reference proteome</keyword>
<sequence length="77" mass="8848">YNIQGYIVSPTSCKRSQNLFLQTLPKESMVVETIVSITVDLTDVAIARPDFCDSLMLSHFFRIMEICVLYKKNLIMD</sequence>
<protein>
    <submittedName>
        <fullName evidence="1">13856_t:CDS:1</fullName>
    </submittedName>
</protein>
<dbReference type="EMBL" id="CAJVPW010037547">
    <property type="protein sequence ID" value="CAG8740184.1"/>
    <property type="molecule type" value="Genomic_DNA"/>
</dbReference>
<reference evidence="1" key="1">
    <citation type="submission" date="2021-06" db="EMBL/GenBank/DDBJ databases">
        <authorList>
            <person name="Kallberg Y."/>
            <person name="Tangrot J."/>
            <person name="Rosling A."/>
        </authorList>
    </citation>
    <scope>NUCLEOTIDE SEQUENCE</scope>
    <source>
        <strain evidence="1">28 12/20/2015</strain>
    </source>
</reference>
<organism evidence="1 2">
    <name type="scientific">Cetraspora pellucida</name>
    <dbReference type="NCBI Taxonomy" id="1433469"/>
    <lineage>
        <taxon>Eukaryota</taxon>
        <taxon>Fungi</taxon>
        <taxon>Fungi incertae sedis</taxon>
        <taxon>Mucoromycota</taxon>
        <taxon>Glomeromycotina</taxon>
        <taxon>Glomeromycetes</taxon>
        <taxon>Diversisporales</taxon>
        <taxon>Gigasporaceae</taxon>
        <taxon>Cetraspora</taxon>
    </lineage>
</organism>
<name>A0ACA9QA90_9GLOM</name>
<comment type="caution">
    <text evidence="1">The sequence shown here is derived from an EMBL/GenBank/DDBJ whole genome shotgun (WGS) entry which is preliminary data.</text>
</comment>
<evidence type="ECO:0000313" key="2">
    <source>
        <dbReference type="Proteomes" id="UP000789366"/>
    </source>
</evidence>
<feature type="non-terminal residue" evidence="1">
    <location>
        <position position="1"/>
    </location>
</feature>